<proteinExistence type="predicted"/>
<evidence type="ECO:0000313" key="3">
    <source>
        <dbReference type="Proteomes" id="UP001279410"/>
    </source>
</evidence>
<evidence type="ECO:0000313" key="2">
    <source>
        <dbReference type="EMBL" id="GLD74844.1"/>
    </source>
</evidence>
<protein>
    <submittedName>
        <fullName evidence="2">Ryanodine receptor 1-like protein</fullName>
    </submittedName>
</protein>
<feature type="compositionally biased region" description="Polar residues" evidence="1">
    <location>
        <begin position="9"/>
        <end position="19"/>
    </location>
</feature>
<accession>A0AAD3NMU4</accession>
<dbReference type="AlphaFoldDB" id="A0AAD3NMU4"/>
<evidence type="ECO:0000256" key="1">
    <source>
        <dbReference type="SAM" id="MobiDB-lite"/>
    </source>
</evidence>
<reference evidence="2" key="1">
    <citation type="submission" date="2022-08" db="EMBL/GenBank/DDBJ databases">
        <title>Genome sequencing of akame (Lates japonicus).</title>
        <authorList>
            <person name="Hashiguchi Y."/>
            <person name="Takahashi H."/>
        </authorList>
    </citation>
    <scope>NUCLEOTIDE SEQUENCE</scope>
    <source>
        <strain evidence="2">Kochi</strain>
    </source>
</reference>
<name>A0AAD3NMU4_LATJO</name>
<feature type="compositionally biased region" description="Basic and acidic residues" evidence="1">
    <location>
        <begin position="20"/>
        <end position="30"/>
    </location>
</feature>
<dbReference type="EMBL" id="BRZM01002530">
    <property type="protein sequence ID" value="GLD74844.1"/>
    <property type="molecule type" value="Genomic_DNA"/>
</dbReference>
<comment type="caution">
    <text evidence="2">The sequence shown here is derived from an EMBL/GenBank/DDBJ whole genome shotgun (WGS) entry which is preliminary data.</text>
</comment>
<dbReference type="Proteomes" id="UP001279410">
    <property type="component" value="Unassembled WGS sequence"/>
</dbReference>
<organism evidence="2 3">
    <name type="scientific">Lates japonicus</name>
    <name type="common">Japanese lates</name>
    <dbReference type="NCBI Taxonomy" id="270547"/>
    <lineage>
        <taxon>Eukaryota</taxon>
        <taxon>Metazoa</taxon>
        <taxon>Chordata</taxon>
        <taxon>Craniata</taxon>
        <taxon>Vertebrata</taxon>
        <taxon>Euteleostomi</taxon>
        <taxon>Actinopterygii</taxon>
        <taxon>Neopterygii</taxon>
        <taxon>Teleostei</taxon>
        <taxon>Neoteleostei</taxon>
        <taxon>Acanthomorphata</taxon>
        <taxon>Carangaria</taxon>
        <taxon>Carangaria incertae sedis</taxon>
        <taxon>Centropomidae</taxon>
        <taxon>Lates</taxon>
    </lineage>
</organism>
<keyword evidence="2" id="KW-0675">Receptor</keyword>
<keyword evidence="3" id="KW-1185">Reference proteome</keyword>
<gene>
    <name evidence="2" type="ORF">AKAME5_002617600</name>
</gene>
<sequence>MTAAEIMKTLSSVSPPQDQHLSRGTDLPHHDPLGPGVFFIQNPELVRSDVQPAPQARMAWVTDSKALPKPTGHQCCRRSDSQMVTPIATLPERREEKANAVVRLLHPPPRGARPALRVRGMVCLLQWREANEILRIQCDGPTVKKDRCFIGKGEAPKNQGHPEVSGVIEDLVSCQPFADSAYAKGIPSIALCLGGRAPHQGSEDAIEEPMSLLQKFDAEPPPANAMPCICATGAIPPDYVDASHSSYTEKKGPVDAEGKL</sequence>
<feature type="region of interest" description="Disordered" evidence="1">
    <location>
        <begin position="1"/>
        <end position="30"/>
    </location>
</feature>